<evidence type="ECO:0000313" key="11">
    <source>
        <dbReference type="EMBL" id="OAI22398.1"/>
    </source>
</evidence>
<keyword evidence="4" id="KW-0560">Oxidoreductase</keyword>
<keyword evidence="8" id="KW-1015">Disulfide bond</keyword>
<evidence type="ECO:0000256" key="1">
    <source>
        <dbReference type="ARBA" id="ARBA00008156"/>
    </source>
</evidence>
<dbReference type="GO" id="GO:0016020">
    <property type="term" value="C:membrane"/>
    <property type="evidence" value="ECO:0007669"/>
    <property type="project" value="InterPro"/>
</dbReference>
<dbReference type="SMART" id="SM00564">
    <property type="entry name" value="PQQ"/>
    <property type="match status" value="3"/>
</dbReference>
<dbReference type="PANTHER" id="PTHR32303:SF4">
    <property type="entry name" value="QUINOPROTEIN GLUCOSE DEHYDROGENASE"/>
    <property type="match status" value="1"/>
</dbReference>
<evidence type="ECO:0000256" key="6">
    <source>
        <dbReference type="PIRSR" id="PIRSR617512-2"/>
    </source>
</evidence>
<feature type="chain" id="PRO_5008069643" description="Pyrrolo-quinoline quinone repeat domain-containing protein" evidence="9">
    <location>
        <begin position="40"/>
        <end position="598"/>
    </location>
</feature>
<keyword evidence="7" id="KW-0106">Calcium</keyword>
<gene>
    <name evidence="11" type="ORF">A1355_01935</name>
</gene>
<evidence type="ECO:0000256" key="5">
    <source>
        <dbReference type="PIRSR" id="PIRSR617512-1"/>
    </source>
</evidence>
<evidence type="ECO:0000256" key="2">
    <source>
        <dbReference type="ARBA" id="ARBA00022723"/>
    </source>
</evidence>
<evidence type="ECO:0000313" key="12">
    <source>
        <dbReference type="Proteomes" id="UP000077628"/>
    </source>
</evidence>
<dbReference type="InterPro" id="IPR011047">
    <property type="entry name" value="Quinoprotein_ADH-like_sf"/>
</dbReference>
<organism evidence="11 12">
    <name type="scientific">Methylomonas koyamae</name>
    <dbReference type="NCBI Taxonomy" id="702114"/>
    <lineage>
        <taxon>Bacteria</taxon>
        <taxon>Pseudomonadati</taxon>
        <taxon>Pseudomonadota</taxon>
        <taxon>Gammaproteobacteria</taxon>
        <taxon>Methylococcales</taxon>
        <taxon>Methylococcaceae</taxon>
        <taxon>Methylomonas</taxon>
    </lineage>
</organism>
<comment type="similarity">
    <text evidence="1">Belongs to the bacterial PQQ dehydrogenase family.</text>
</comment>
<evidence type="ECO:0000256" key="4">
    <source>
        <dbReference type="ARBA" id="ARBA00023002"/>
    </source>
</evidence>
<feature type="domain" description="Pyrrolo-quinoline quinone repeat" evidence="10">
    <location>
        <begin position="509"/>
        <end position="567"/>
    </location>
</feature>
<accession>A0A177NWK6</accession>
<comment type="caution">
    <text evidence="11">The sequence shown here is derived from an EMBL/GenBank/DDBJ whole genome shotgun (WGS) entry which is preliminary data.</text>
</comment>
<feature type="domain" description="Pyrrolo-quinoline quinone repeat" evidence="10">
    <location>
        <begin position="47"/>
        <end position="387"/>
    </location>
</feature>
<dbReference type="InterPro" id="IPR017512">
    <property type="entry name" value="PQQ_MeOH/EtOH_DH"/>
</dbReference>
<dbReference type="SUPFAM" id="SSF50998">
    <property type="entry name" value="Quinoprotein alcohol dehydrogenase-like"/>
    <property type="match status" value="1"/>
</dbReference>
<feature type="binding site" evidence="6">
    <location>
        <position position="185"/>
    </location>
    <ligand>
        <name>pyrroloquinoline quinone</name>
        <dbReference type="ChEBI" id="CHEBI:58442"/>
    </ligand>
</feature>
<feature type="binding site" evidence="6">
    <location>
        <position position="141"/>
    </location>
    <ligand>
        <name>pyrroloquinoline quinone</name>
        <dbReference type="ChEBI" id="CHEBI:58442"/>
    </ligand>
</feature>
<comment type="cofactor">
    <cofactor evidence="7">
        <name>Ca(2+)</name>
        <dbReference type="ChEBI" id="CHEBI:29108"/>
    </cofactor>
    <text evidence="7">Binds 1 Ca(2+) ion per subunit.</text>
</comment>
<reference evidence="12" key="1">
    <citation type="submission" date="2016-03" db="EMBL/GenBank/DDBJ databases">
        <authorList>
            <person name="Heylen K."/>
            <person name="De Vos P."/>
            <person name="Vekeman B."/>
        </authorList>
    </citation>
    <scope>NUCLEOTIDE SEQUENCE [LARGE SCALE GENOMIC DNA]</scope>
    <source>
        <strain evidence="12">R-45383</strain>
    </source>
</reference>
<feature type="binding site" evidence="6">
    <location>
        <position position="372"/>
    </location>
    <ligand>
        <name>pyrroloquinoline quinone</name>
        <dbReference type="ChEBI" id="CHEBI:58442"/>
    </ligand>
</feature>
<evidence type="ECO:0000259" key="10">
    <source>
        <dbReference type="Pfam" id="PF01011"/>
    </source>
</evidence>
<keyword evidence="12" id="KW-1185">Reference proteome</keyword>
<dbReference type="Proteomes" id="UP000077628">
    <property type="component" value="Unassembled WGS sequence"/>
</dbReference>
<dbReference type="EMBL" id="LUUK01000078">
    <property type="protein sequence ID" value="OAI22398.1"/>
    <property type="molecule type" value="Genomic_DNA"/>
</dbReference>
<feature type="binding site" evidence="7">
    <location>
        <position position="203"/>
    </location>
    <ligand>
        <name>Ca(2+)</name>
        <dbReference type="ChEBI" id="CHEBI:29108"/>
    </ligand>
</feature>
<dbReference type="AlphaFoldDB" id="A0A177NWK6"/>
<dbReference type="GO" id="GO:0005509">
    <property type="term" value="F:calcium ion binding"/>
    <property type="evidence" value="ECO:0007669"/>
    <property type="project" value="InterPro"/>
</dbReference>
<dbReference type="PANTHER" id="PTHR32303">
    <property type="entry name" value="QUINOPROTEIN ALCOHOL DEHYDROGENASE (CYTOCHROME C)"/>
    <property type="match status" value="1"/>
</dbReference>
<dbReference type="RefSeq" id="WP_064026331.1">
    <property type="nucleotide sequence ID" value="NZ_LUUK01000078.1"/>
</dbReference>
<feature type="signal peptide" evidence="9">
    <location>
        <begin position="1"/>
        <end position="39"/>
    </location>
</feature>
<dbReference type="InterPro" id="IPR018391">
    <property type="entry name" value="PQQ_b-propeller_rpt"/>
</dbReference>
<feature type="active site" description="Proton acceptor" evidence="5">
    <location>
        <position position="342"/>
    </location>
</feature>
<keyword evidence="9" id="KW-0732">Signal</keyword>
<feature type="disulfide bond" evidence="8">
    <location>
        <begin position="135"/>
        <end position="136"/>
    </location>
</feature>
<comment type="cofactor">
    <cofactor evidence="6">
        <name>pyrroloquinoline quinone</name>
        <dbReference type="ChEBI" id="CHEBI:58442"/>
    </cofactor>
    <text evidence="6">Binds 1 PQQ group per subunit.</text>
</comment>
<name>A0A177NWK6_9GAMM</name>
<dbReference type="Pfam" id="PF01011">
    <property type="entry name" value="PQQ"/>
    <property type="match status" value="2"/>
</dbReference>
<proteinExistence type="inferred from homology"/>
<evidence type="ECO:0000256" key="9">
    <source>
        <dbReference type="SAM" id="SignalP"/>
    </source>
</evidence>
<dbReference type="GO" id="GO:0016614">
    <property type="term" value="F:oxidoreductase activity, acting on CH-OH group of donors"/>
    <property type="evidence" value="ECO:0007669"/>
    <property type="project" value="InterPro"/>
</dbReference>
<dbReference type="InterPro" id="IPR002372">
    <property type="entry name" value="PQQ_rpt_dom"/>
</dbReference>
<keyword evidence="3 6" id="KW-0634">PQQ</keyword>
<protein>
    <recommendedName>
        <fullName evidence="10">Pyrrolo-quinoline quinone repeat domain-containing protein</fullName>
    </recommendedName>
</protein>
<evidence type="ECO:0000256" key="8">
    <source>
        <dbReference type="PIRSR" id="PIRSR617512-4"/>
    </source>
</evidence>
<dbReference type="STRING" id="702114.A1355_01935"/>
<evidence type="ECO:0000256" key="3">
    <source>
        <dbReference type="ARBA" id="ARBA00022891"/>
    </source>
</evidence>
<keyword evidence="2 7" id="KW-0479">Metal-binding</keyword>
<dbReference type="Gene3D" id="2.140.10.10">
    <property type="entry name" value="Quinoprotein alcohol dehydrogenase-like superfamily"/>
    <property type="match status" value="1"/>
</dbReference>
<evidence type="ECO:0000256" key="7">
    <source>
        <dbReference type="PIRSR" id="PIRSR617512-3"/>
    </source>
</evidence>
<dbReference type="NCBIfam" id="TIGR03075">
    <property type="entry name" value="PQQ_enz_alc_DH"/>
    <property type="match status" value="1"/>
</dbReference>
<sequence>MTTDNPLCRNSKLSRNRRTTPITALLFGAGLLAAQTASAQTGAGAEWTTAGGTPEGIRYSELTDITPANAAKLKEEFAFKTGTHGSHMGEPLVVGKTLYVVTPFPNKLIAYDLTTGKPKWAYAPNISEYAKGANCCGGINRGAAYADGKIVFNLLDNTTVAVDAVTGKEVWRNRLADPHTGVTMTVAPIIAKGKVITASSSGEMGVRGWIQALDLKTGKALWRAYNTGPDKDVLIGQNFRDNSVYYKGQVDQGATSWPNQRAYLLGGSAAWGYLTYDPELDLLFYGTSQPGVWNADMRCDQTAYAKDPQKCANKWGASVFARKPDTGEAVWAYQFTPHDSWDYDAASEAIAVNQTVTVGGVRHDKLLVHFNKNGFAYTFDRATGEVLLAPQFVDEVNWANEVDTATGLPDVNEDMRVHQGVLTEKICPSVLGGKGWEPASFSPKTGLFYAPTFNLCSNLEALKAEFISGAPYMGTDYSIGPASDTSYASELIAWDATKGEKLWGVKEQAWIYAGTLTTAGGVVFYSTKAPALKAVDAKTGAPLFNTALQCNTVGNPISFAGADGKQRIAVFSDDKCAANSGGEHPTGNGGWVHVYKLP</sequence>
<feature type="binding site" evidence="7">
    <location>
        <position position="342"/>
    </location>
    <ligand>
        <name>Ca(2+)</name>
        <dbReference type="ChEBI" id="CHEBI:29108"/>
    </ligand>
</feature>